<reference evidence="1 2" key="1">
    <citation type="journal article" date="2012" name="J. Virol.">
        <title>Complete Genome Sequence of a Novel Marine Siphovirus, pVp-1, Infecting Vibrio parahaemolyticus.</title>
        <authorList>
            <person name="Kim J.H."/>
            <person name="Jun J.W."/>
            <person name="Choresca C.H."/>
            <person name="Shin S.P."/>
            <person name="Han J.E."/>
            <person name="Park S.C."/>
        </authorList>
    </citation>
    <scope>NUCLEOTIDE SEQUENCE [LARGE SCALE GENOMIC DNA]</scope>
</reference>
<dbReference type="GeneID" id="14013341"/>
<sequence>MGFGPAYGTGRGGGAVDIFTKKDGNPAIFANTGARDTYFTSNPDELAKVKSSGDAVAIGTANQITAAYVYKQNAWQPIATNFKGDKGAPGTPGDGIDYSHLTQGQIPKWDATAKRFTNSGVTSKEDGSITLEPASLHLGSHSISSSAENVTFTNVVTNKVYAPLWQEVGYGTKTGYIRSHGPRLEVELETDNSKDLVNPFFNYTAPADASLFGAKIEVAQDATNVEVHVLLNNEELWLARLGDLSAGEQDIFFTNPADFKAGNTYDVRVASSDGSDVILKGSQYDTPKATLHVAKWTDEIVASQEWLKTLKLVNDITLSGDQFSFTMLDGTSKTVTLPVGGSAKAAPYNFIELLTDRGISVSELTNSTPIFSFEEDTSITLTMPATSTLPVGRDSAFIVENRTTTPAAVVEVKASNTDIVNRPGLTSFNVPTNHTILFVSNVASNSWHAIVLASGGTGGSSLNEGQVVKALETTSSGKDLLVRYYDDTSSTLTFNPWVDDIAKLNKAVSDLERHLKNKTKFYVYKGDTIPTDVPRGSRGGYYFTFYGTTSELTLTTPVTASKISDGTILFIDNNSPDYSVTVNTPQGETIAGQASVSIAPEAAAWYVRNDNNWQELYSGFLPRSHKDLINEMKALVSADNNFIRNLNVQSDDPTQTAVAATSLEFKGFDVTTPADDTTKGIIKFKGATFENPDGSKVVTDVLKLVGMEVVDPGDGTPPKLMLTGGALPLPHPTSAYAFFDAAATVPDTVDFTSLTKFTNGKVTVTKSTADPQYVYILIPAAEGAGADRIGEQGGLPAFWDKSSKTYTVNGQSETFTVFRSPYPLKEQDVTLIIYH</sequence>
<accession>H6WXG6</accession>
<dbReference type="RefSeq" id="YP_007007898.1">
    <property type="nucleotide sequence ID" value="NC_019529.1"/>
</dbReference>
<name>H6WXG6_9CAUD</name>
<proteinExistence type="predicted"/>
<evidence type="ECO:0000313" key="2">
    <source>
        <dbReference type="Proteomes" id="UP000007520"/>
    </source>
</evidence>
<dbReference type="Proteomes" id="UP000007520">
    <property type="component" value="Segment"/>
</dbReference>
<dbReference type="EMBL" id="JQ340389">
    <property type="protein sequence ID" value="AFB83932.1"/>
    <property type="molecule type" value="Genomic_DNA"/>
</dbReference>
<organism evidence="1 2">
    <name type="scientific">Vibrio phage pVp-1</name>
    <dbReference type="NCBI Taxonomy" id="1150989"/>
    <lineage>
        <taxon>Viruses</taxon>
        <taxon>Duplodnaviria</taxon>
        <taxon>Heunggongvirae</taxon>
        <taxon>Uroviricota</taxon>
        <taxon>Caudoviricetes</taxon>
        <taxon>Demerecviridae</taxon>
        <taxon>Ermolyevavirinae</taxon>
        <taxon>Vipunavirus</taxon>
        <taxon>Vipunavirus pVp1</taxon>
    </lineage>
</organism>
<gene>
    <name evidence="1" type="ORF">pVp-1_0075</name>
</gene>
<dbReference type="KEGG" id="vg:14013341"/>
<protein>
    <submittedName>
        <fullName evidence="1">Uncharacterized protein</fullName>
    </submittedName>
</protein>
<evidence type="ECO:0000313" key="1">
    <source>
        <dbReference type="EMBL" id="AFB83932.1"/>
    </source>
</evidence>
<keyword evidence="2" id="KW-1185">Reference proteome</keyword>